<proteinExistence type="predicted"/>
<dbReference type="Gene3D" id="3.40.50.1000">
    <property type="entry name" value="HAD superfamily/HAD-like"/>
    <property type="match status" value="1"/>
</dbReference>
<accession>A0ABY6IA77</accession>
<dbReference type="Pfam" id="PF12710">
    <property type="entry name" value="HAD"/>
    <property type="match status" value="1"/>
</dbReference>
<dbReference type="Proteomes" id="UP001163878">
    <property type="component" value="Chromosome"/>
</dbReference>
<dbReference type="Gene3D" id="1.10.150.240">
    <property type="entry name" value="Putative phosphatase, domain 2"/>
    <property type="match status" value="1"/>
</dbReference>
<dbReference type="SUPFAM" id="SSF56784">
    <property type="entry name" value="HAD-like"/>
    <property type="match status" value="1"/>
</dbReference>
<dbReference type="InterPro" id="IPR050155">
    <property type="entry name" value="HAD-like_hydrolase_sf"/>
</dbReference>
<protein>
    <submittedName>
        <fullName evidence="1">Haloacid dehalogenase-like hydrolase</fullName>
    </submittedName>
</protein>
<gene>
    <name evidence="1" type="ORF">OGH68_16195</name>
</gene>
<evidence type="ECO:0000313" key="2">
    <source>
        <dbReference type="Proteomes" id="UP001163878"/>
    </source>
</evidence>
<organism evidence="1 2">
    <name type="scientific">Streptomyces peucetius</name>
    <dbReference type="NCBI Taxonomy" id="1950"/>
    <lineage>
        <taxon>Bacteria</taxon>
        <taxon>Bacillati</taxon>
        <taxon>Actinomycetota</taxon>
        <taxon>Actinomycetes</taxon>
        <taxon>Kitasatosporales</taxon>
        <taxon>Streptomycetaceae</taxon>
        <taxon>Streptomyces</taxon>
    </lineage>
</organism>
<dbReference type="EMBL" id="CP107567">
    <property type="protein sequence ID" value="UYQ62869.1"/>
    <property type="molecule type" value="Genomic_DNA"/>
</dbReference>
<keyword evidence="2" id="KW-1185">Reference proteome</keyword>
<dbReference type="PANTHER" id="PTHR43434:SF20">
    <property type="entry name" value="5'-NUCLEOTIDASE"/>
    <property type="match status" value="1"/>
</dbReference>
<dbReference type="PANTHER" id="PTHR43434">
    <property type="entry name" value="PHOSPHOGLYCOLATE PHOSPHATASE"/>
    <property type="match status" value="1"/>
</dbReference>
<name>A0ABY6IA77_STRPE</name>
<dbReference type="InterPro" id="IPR023198">
    <property type="entry name" value="PGP-like_dom2"/>
</dbReference>
<reference evidence="1" key="1">
    <citation type="submission" date="2022-10" db="EMBL/GenBank/DDBJ databases">
        <title>Cytochrome P450 Catalyzes Benzene Ring Formation in the Biosynthesis of Trialkyl-Substituted Aromatic Polyketides.</title>
        <authorList>
            <person name="Zhao E."/>
            <person name="Ge H."/>
        </authorList>
    </citation>
    <scope>NUCLEOTIDE SEQUENCE</scope>
    <source>
        <strain evidence="1">NA0869</strain>
    </source>
</reference>
<dbReference type="InterPro" id="IPR036412">
    <property type="entry name" value="HAD-like_sf"/>
</dbReference>
<sequence>MSPMAPHSAPRPPAPGPAGLTVGFDLDMTLIDSRPGIHAAYRALSAETGVRIDADLAVTRLGPPLEQELAHWFPDERIREMADRYREMYPVHAIGPTPAMSGAHEAVASVQGLGGRAIVVTAKHEPNAELHLAHLGIEPDATIGWLWAEAKAEALREHGASVYVGDHTGDVRGARLAGALSVAVPTGPCDADELRAAGADVVLEDLTAFPAWLRSFSAGSFSAGSGSGRPYSADDRLDPA</sequence>
<evidence type="ECO:0000313" key="1">
    <source>
        <dbReference type="EMBL" id="UYQ62869.1"/>
    </source>
</evidence>
<dbReference type="RefSeq" id="WP_264244704.1">
    <property type="nucleotide sequence ID" value="NZ_CP107567.1"/>
</dbReference>
<dbReference type="InterPro" id="IPR023214">
    <property type="entry name" value="HAD_sf"/>
</dbReference>